<gene>
    <name evidence="2" type="ORF">SAMN05192579_101432</name>
</gene>
<feature type="signal peptide" evidence="1">
    <location>
        <begin position="1"/>
        <end position="25"/>
    </location>
</feature>
<dbReference type="AlphaFoldDB" id="A0A1I3YCC9"/>
<dbReference type="Proteomes" id="UP000198725">
    <property type="component" value="Unassembled WGS sequence"/>
</dbReference>
<sequence length="113" mass="12139">MKSHTAYLGTALLFTGLTIGTIAHANNTYADGWIGHVNGRQLDICYRVTPLPAVGTRLQVMRVAYVIPSKGVPIEHFAASGQATVTSITDAHCVRAELIQGTAQWADHARPMP</sequence>
<evidence type="ECO:0000256" key="1">
    <source>
        <dbReference type="SAM" id="SignalP"/>
    </source>
</evidence>
<protein>
    <submittedName>
        <fullName evidence="2">Uncharacterized protein</fullName>
    </submittedName>
</protein>
<dbReference type="EMBL" id="FOSR01000001">
    <property type="protein sequence ID" value="SFK29587.1"/>
    <property type="molecule type" value="Genomic_DNA"/>
</dbReference>
<evidence type="ECO:0000313" key="2">
    <source>
        <dbReference type="EMBL" id="SFK29587.1"/>
    </source>
</evidence>
<accession>A0A1I3YCC9</accession>
<keyword evidence="1" id="KW-0732">Signal</keyword>
<reference evidence="3" key="1">
    <citation type="submission" date="2016-10" db="EMBL/GenBank/DDBJ databases">
        <authorList>
            <person name="Varghese N."/>
            <person name="Submissions S."/>
        </authorList>
    </citation>
    <scope>NUCLEOTIDE SEQUENCE [LARGE SCALE GENOMIC DNA]</scope>
    <source>
        <strain evidence="3">MO64</strain>
    </source>
</reference>
<dbReference type="RefSeq" id="WP_092700936.1">
    <property type="nucleotide sequence ID" value="NZ_FOSR01000001.1"/>
</dbReference>
<name>A0A1I3YCC9_9GAMM</name>
<organism evidence="2 3">
    <name type="scientific">Rhodanobacter glycinis</name>
    <dbReference type="NCBI Taxonomy" id="582702"/>
    <lineage>
        <taxon>Bacteria</taxon>
        <taxon>Pseudomonadati</taxon>
        <taxon>Pseudomonadota</taxon>
        <taxon>Gammaproteobacteria</taxon>
        <taxon>Lysobacterales</taxon>
        <taxon>Rhodanobacteraceae</taxon>
        <taxon>Rhodanobacter</taxon>
    </lineage>
</organism>
<proteinExistence type="predicted"/>
<keyword evidence="3" id="KW-1185">Reference proteome</keyword>
<evidence type="ECO:0000313" key="3">
    <source>
        <dbReference type="Proteomes" id="UP000198725"/>
    </source>
</evidence>
<feature type="chain" id="PRO_5011779156" evidence="1">
    <location>
        <begin position="26"/>
        <end position="113"/>
    </location>
</feature>